<gene>
    <name evidence="1" type="ORF">GCU60_05005</name>
</gene>
<organism evidence="1 2">
    <name type="scientific">Blastococcus saxobsidens</name>
    <dbReference type="NCBI Taxonomy" id="138336"/>
    <lineage>
        <taxon>Bacteria</taxon>
        <taxon>Bacillati</taxon>
        <taxon>Actinomycetota</taxon>
        <taxon>Actinomycetes</taxon>
        <taxon>Geodermatophilales</taxon>
        <taxon>Geodermatophilaceae</taxon>
        <taxon>Blastococcus</taxon>
    </lineage>
</organism>
<comment type="caution">
    <text evidence="1">The sequence shown here is derived from an EMBL/GenBank/DDBJ whole genome shotgun (WGS) entry which is preliminary data.</text>
</comment>
<dbReference type="SUPFAM" id="SSF54427">
    <property type="entry name" value="NTF2-like"/>
    <property type="match status" value="1"/>
</dbReference>
<dbReference type="InterPro" id="IPR032710">
    <property type="entry name" value="NTF2-like_dom_sf"/>
</dbReference>
<evidence type="ECO:0008006" key="3">
    <source>
        <dbReference type="Google" id="ProtNLM"/>
    </source>
</evidence>
<dbReference type="Gene3D" id="3.10.450.50">
    <property type="match status" value="1"/>
</dbReference>
<evidence type="ECO:0000313" key="2">
    <source>
        <dbReference type="Proteomes" id="UP000479241"/>
    </source>
</evidence>
<dbReference type="AlphaFoldDB" id="A0A6L9W0U3"/>
<name>A0A6L9W0U3_9ACTN</name>
<sequence>MSLLPVEHLRRYYDGLVADEPDAKRHALSLWSDDCTLHVPGNNVFSGAHHRAKEWMASDYLPTLATLGTVRQKEEYFSLVGDERFGLSHYRETFALPRFGVTLAALRHALYEFEDDRIVSIRLFEENPAEADDFFNTYFPVTTVD</sequence>
<protein>
    <recommendedName>
        <fullName evidence="3">SnoaL-like domain-containing protein</fullName>
    </recommendedName>
</protein>
<reference evidence="1 2" key="1">
    <citation type="submission" date="2019-12" db="EMBL/GenBank/DDBJ databases">
        <title>the WGS of Blastococcus saxobsidens 67B17.</title>
        <authorList>
            <person name="Jiang Z."/>
        </authorList>
    </citation>
    <scope>NUCLEOTIDE SEQUENCE [LARGE SCALE GENOMIC DNA]</scope>
    <source>
        <strain evidence="1 2">67B17</strain>
    </source>
</reference>
<accession>A0A6L9W0U3</accession>
<proteinExistence type="predicted"/>
<dbReference type="EMBL" id="JAAGWG010000006">
    <property type="protein sequence ID" value="NEK85121.1"/>
    <property type="molecule type" value="Genomic_DNA"/>
</dbReference>
<evidence type="ECO:0000313" key="1">
    <source>
        <dbReference type="EMBL" id="NEK85121.1"/>
    </source>
</evidence>
<dbReference type="Proteomes" id="UP000479241">
    <property type="component" value="Unassembled WGS sequence"/>
</dbReference>
<dbReference type="RefSeq" id="WP_163202803.1">
    <property type="nucleotide sequence ID" value="NZ_JAAGWG010000006.1"/>
</dbReference>